<dbReference type="AlphaFoldDB" id="A0A3D0KJE9"/>
<reference evidence="1" key="1">
    <citation type="journal article" date="2018" name="Nat. Biotechnol.">
        <title>A standardized bacterial taxonomy based on genome phylogeny substantially revises the tree of life.</title>
        <authorList>
            <person name="Parks D.H."/>
            <person name="Chuvochina M."/>
            <person name="Waite D.W."/>
            <person name="Rinke C."/>
            <person name="Skarshewski A."/>
            <person name="Chaumeil P.A."/>
            <person name="Hugenholtz P."/>
        </authorList>
    </citation>
    <scope>NUCLEOTIDE SEQUENCE [LARGE SCALE GENOMIC DNA]</scope>
    <source>
        <strain evidence="1">UBA11284</strain>
    </source>
</reference>
<dbReference type="InterPro" id="IPR012347">
    <property type="entry name" value="Ferritin-like"/>
</dbReference>
<organism evidence="1">
    <name type="scientific">Halomonas campaniensis</name>
    <dbReference type="NCBI Taxonomy" id="213554"/>
    <lineage>
        <taxon>Bacteria</taxon>
        <taxon>Pseudomonadati</taxon>
        <taxon>Pseudomonadota</taxon>
        <taxon>Gammaproteobacteria</taxon>
        <taxon>Oceanospirillales</taxon>
        <taxon>Halomonadaceae</taxon>
        <taxon>Halomonas</taxon>
    </lineage>
</organism>
<name>A0A3D0KJE9_9GAMM</name>
<sequence>MRYNQVKDFVEWAADYHGRMARQYRAAADSSDHQRLAMALTYLADSELRMKTGLEALFSDGFNHKEVLEIWFDDPNDFPQPPVLEALAQQTIADSIDELTRVAVESHRKLQDLYEHRASRAKIEPEETFFNALAEGHHAEARKLVASMQEFEDL</sequence>
<proteinExistence type="predicted"/>
<evidence type="ECO:0000313" key="1">
    <source>
        <dbReference type="EMBL" id="HCA03634.1"/>
    </source>
</evidence>
<gene>
    <name evidence="1" type="ORF">DEO68_16030</name>
</gene>
<protein>
    <recommendedName>
        <fullName evidence="2">2-hydroxyacyl-CoA dehydratase</fullName>
    </recommendedName>
</protein>
<evidence type="ECO:0008006" key="2">
    <source>
        <dbReference type="Google" id="ProtNLM"/>
    </source>
</evidence>
<dbReference type="EMBL" id="DOTR01000090">
    <property type="protein sequence ID" value="HCA03634.1"/>
    <property type="molecule type" value="Genomic_DNA"/>
</dbReference>
<accession>A0A3D0KJE9</accession>
<comment type="caution">
    <text evidence="1">The sequence shown here is derived from an EMBL/GenBank/DDBJ whole genome shotgun (WGS) entry which is preliminary data.</text>
</comment>
<dbReference type="Gene3D" id="1.20.1260.10">
    <property type="match status" value="1"/>
</dbReference>